<name>A0A2P2PLZ9_RHIMU</name>
<organism evidence="1">
    <name type="scientific">Rhizophora mucronata</name>
    <name type="common">Asiatic mangrove</name>
    <dbReference type="NCBI Taxonomy" id="61149"/>
    <lineage>
        <taxon>Eukaryota</taxon>
        <taxon>Viridiplantae</taxon>
        <taxon>Streptophyta</taxon>
        <taxon>Embryophyta</taxon>
        <taxon>Tracheophyta</taxon>
        <taxon>Spermatophyta</taxon>
        <taxon>Magnoliopsida</taxon>
        <taxon>eudicotyledons</taxon>
        <taxon>Gunneridae</taxon>
        <taxon>Pentapetalae</taxon>
        <taxon>rosids</taxon>
        <taxon>fabids</taxon>
        <taxon>Malpighiales</taxon>
        <taxon>Rhizophoraceae</taxon>
        <taxon>Rhizophora</taxon>
    </lineage>
</organism>
<reference evidence="1" key="1">
    <citation type="submission" date="2018-02" db="EMBL/GenBank/DDBJ databases">
        <title>Rhizophora mucronata_Transcriptome.</title>
        <authorList>
            <person name="Meera S.P."/>
            <person name="Sreeshan A."/>
            <person name="Augustine A."/>
        </authorList>
    </citation>
    <scope>NUCLEOTIDE SEQUENCE</scope>
    <source>
        <tissue evidence="1">Leaf</tissue>
    </source>
</reference>
<dbReference type="AlphaFoldDB" id="A0A2P2PLZ9"/>
<proteinExistence type="predicted"/>
<accession>A0A2P2PLZ9</accession>
<sequence>MLQVSWKTQHTKQNEYMMKTQIQLANASTNFTAEEHIKSINKEKVLRDWITDRQIQKFFLCLSIKRSIVEQLHSFVE</sequence>
<protein>
    <submittedName>
        <fullName evidence="1">Uncharacterized protein</fullName>
    </submittedName>
</protein>
<dbReference type="EMBL" id="GGEC01075201">
    <property type="protein sequence ID" value="MBX55685.1"/>
    <property type="molecule type" value="Transcribed_RNA"/>
</dbReference>
<evidence type="ECO:0000313" key="1">
    <source>
        <dbReference type="EMBL" id="MBX55685.1"/>
    </source>
</evidence>